<dbReference type="InterPro" id="IPR036291">
    <property type="entry name" value="NAD(P)-bd_dom_sf"/>
</dbReference>
<dbReference type="PANTHER" id="PTHR43162">
    <property type="match status" value="1"/>
</dbReference>
<organism evidence="2 3">
    <name type="scientific">Gluconacetobacter tumulicola</name>
    <dbReference type="NCBI Taxonomy" id="1017177"/>
    <lineage>
        <taxon>Bacteria</taxon>
        <taxon>Pseudomonadati</taxon>
        <taxon>Pseudomonadota</taxon>
        <taxon>Alphaproteobacteria</taxon>
        <taxon>Acetobacterales</taxon>
        <taxon>Acetobacteraceae</taxon>
        <taxon>Gluconacetobacter</taxon>
    </lineage>
</organism>
<dbReference type="PANTHER" id="PTHR43162:SF1">
    <property type="entry name" value="PRESTALK A DIFFERENTIATION PROTEIN A"/>
    <property type="match status" value="1"/>
</dbReference>
<dbReference type="AlphaFoldDB" id="A0A7W4P9Z7"/>
<dbReference type="SUPFAM" id="SSF51735">
    <property type="entry name" value="NAD(P)-binding Rossmann-fold domains"/>
    <property type="match status" value="1"/>
</dbReference>
<dbReference type="RefSeq" id="WP_182968744.1">
    <property type="nucleotide sequence ID" value="NZ_BAABGC010000055.1"/>
</dbReference>
<evidence type="ECO:0000313" key="2">
    <source>
        <dbReference type="EMBL" id="MBB2181018.1"/>
    </source>
</evidence>
<feature type="domain" description="NmrA-like" evidence="1">
    <location>
        <begin position="3"/>
        <end position="232"/>
    </location>
</feature>
<proteinExistence type="predicted"/>
<dbReference type="Gene3D" id="3.40.50.720">
    <property type="entry name" value="NAD(P)-binding Rossmann-like Domain"/>
    <property type="match status" value="1"/>
</dbReference>
<dbReference type="Pfam" id="PF05368">
    <property type="entry name" value="NmrA"/>
    <property type="match status" value="1"/>
</dbReference>
<keyword evidence="3" id="KW-1185">Reference proteome</keyword>
<dbReference type="InterPro" id="IPR008030">
    <property type="entry name" value="NmrA-like"/>
</dbReference>
<protein>
    <submittedName>
        <fullName evidence="2">NmrA family NAD(P)-binding protein</fullName>
    </submittedName>
</protein>
<dbReference type="Proteomes" id="UP000525623">
    <property type="component" value="Unassembled WGS sequence"/>
</dbReference>
<reference evidence="2 3" key="1">
    <citation type="submission" date="2020-04" db="EMBL/GenBank/DDBJ databases">
        <title>Description of novel Gluconacetobacter.</title>
        <authorList>
            <person name="Sombolestani A."/>
        </authorList>
    </citation>
    <scope>NUCLEOTIDE SEQUENCE [LARGE SCALE GENOMIC DNA]</scope>
    <source>
        <strain evidence="2 3">LMG 27725</strain>
    </source>
</reference>
<comment type="caution">
    <text evidence="2">The sequence shown here is derived from an EMBL/GenBank/DDBJ whole genome shotgun (WGS) entry which is preliminary data.</text>
</comment>
<accession>A0A7W4P9Z7</accession>
<dbReference type="Gene3D" id="3.90.25.10">
    <property type="entry name" value="UDP-galactose 4-epimerase, domain 1"/>
    <property type="match status" value="1"/>
</dbReference>
<evidence type="ECO:0000259" key="1">
    <source>
        <dbReference type="Pfam" id="PF05368"/>
    </source>
</evidence>
<dbReference type="EMBL" id="JABEQL010000038">
    <property type="protein sequence ID" value="MBB2181018.1"/>
    <property type="molecule type" value="Genomic_DNA"/>
</dbReference>
<dbReference type="InterPro" id="IPR051604">
    <property type="entry name" value="Ergot_Alk_Oxidoreductase"/>
</dbReference>
<evidence type="ECO:0000313" key="3">
    <source>
        <dbReference type="Proteomes" id="UP000525623"/>
    </source>
</evidence>
<gene>
    <name evidence="2" type="ORF">HLH29_17970</name>
</gene>
<name>A0A7W4P9Z7_9PROT</name>
<sequence>MSTDTFLVTGATGETGRYTVQRLLEKGHAVRAMVHKEDVRAEELRRTGAEVMVGDLFDHDDAIRAATGATAAYFCYPVRPGIIQTTAYFADAAKRAGLKAVINMSQISAREDSRSHAARDHWIAERIFDGSGVPTVHLRPTFFAQWLLYPFARKTIVEQGVIDLPYGVGRHAPIAAEDQARLIAAMLTDPATHVGKTYMLHGPTELDQMGIAAAISDVLGRTISYLPLTIPEYRERLEKFGLPGFLIQHFCAIAIDYQNGIFSGTDKVIAEVTGVSPMTVQDFVASHRAAFESVDGVAA</sequence>